<proteinExistence type="predicted"/>
<evidence type="ECO:0000256" key="1">
    <source>
        <dbReference type="SAM" id="SignalP"/>
    </source>
</evidence>
<evidence type="ECO:0000313" key="3">
    <source>
        <dbReference type="EMBL" id="KDQ31561.1"/>
    </source>
</evidence>
<feature type="domain" description="Ricin B lectin" evidence="2">
    <location>
        <begin position="26"/>
        <end position="155"/>
    </location>
</feature>
<dbReference type="Pfam" id="PF00652">
    <property type="entry name" value="Ricin_B_lectin"/>
    <property type="match status" value="1"/>
</dbReference>
<sequence length="155" mass="16987">MQFSFNFLALALAVLPSALAAPAQVSWRIHPAVNTNKCLNLRGNVRANGTAVDIFDCNLTTAQNWVIAPGSTKVQLEGTNFCLDAGSSPANGVGMKIWQCFDDLPAQQWFLTDDDRIALENQGFCLDLTEGSVVNGNQVQIWRCTDNDINQAWVR</sequence>
<dbReference type="SUPFAM" id="SSF50370">
    <property type="entry name" value="Ricin B-like lectins"/>
    <property type="match status" value="1"/>
</dbReference>
<protein>
    <submittedName>
        <fullName evidence="3">Carbohydrate-binding module family 13 protein</fullName>
    </submittedName>
</protein>
<dbReference type="HOGENOM" id="CLU_095794_3_1_1"/>
<feature type="signal peptide" evidence="1">
    <location>
        <begin position="1"/>
        <end position="20"/>
    </location>
</feature>
<dbReference type="PROSITE" id="PS50231">
    <property type="entry name" value="RICIN_B_LECTIN"/>
    <property type="match status" value="1"/>
</dbReference>
<keyword evidence="1" id="KW-0732">Signal</keyword>
<accession>A0A067P6M4</accession>
<reference evidence="4" key="1">
    <citation type="journal article" date="2014" name="Proc. Natl. Acad. Sci. U.S.A.">
        <title>Extensive sampling of basidiomycete genomes demonstrates inadequacy of the white-rot/brown-rot paradigm for wood decay fungi.</title>
        <authorList>
            <person name="Riley R."/>
            <person name="Salamov A.A."/>
            <person name="Brown D.W."/>
            <person name="Nagy L.G."/>
            <person name="Floudas D."/>
            <person name="Held B.W."/>
            <person name="Levasseur A."/>
            <person name="Lombard V."/>
            <person name="Morin E."/>
            <person name="Otillar R."/>
            <person name="Lindquist E.A."/>
            <person name="Sun H."/>
            <person name="LaButti K.M."/>
            <person name="Schmutz J."/>
            <person name="Jabbour D."/>
            <person name="Luo H."/>
            <person name="Baker S.E."/>
            <person name="Pisabarro A.G."/>
            <person name="Walton J.D."/>
            <person name="Blanchette R.A."/>
            <person name="Henrissat B."/>
            <person name="Martin F."/>
            <person name="Cullen D."/>
            <person name="Hibbett D.S."/>
            <person name="Grigoriev I.V."/>
        </authorList>
    </citation>
    <scope>NUCLEOTIDE SEQUENCE [LARGE SCALE GENOMIC DNA]</scope>
    <source>
        <strain evidence="4">PC15</strain>
    </source>
</reference>
<dbReference type="Gene3D" id="2.80.10.50">
    <property type="match status" value="2"/>
</dbReference>
<dbReference type="InParanoid" id="A0A067P6M4"/>
<dbReference type="AlphaFoldDB" id="A0A067P6M4"/>
<dbReference type="InterPro" id="IPR000772">
    <property type="entry name" value="Ricin_B_lectin"/>
</dbReference>
<feature type="chain" id="PRO_5001647280" evidence="1">
    <location>
        <begin position="21"/>
        <end position="155"/>
    </location>
</feature>
<dbReference type="VEuPathDB" id="FungiDB:PLEOSDRAFT_1054597"/>
<dbReference type="Proteomes" id="UP000027073">
    <property type="component" value="Unassembled WGS sequence"/>
</dbReference>
<dbReference type="OrthoDB" id="6770063at2759"/>
<dbReference type="CDD" id="cd00161">
    <property type="entry name" value="beta-trefoil_Ricin-like"/>
    <property type="match status" value="1"/>
</dbReference>
<dbReference type="SMART" id="SM00458">
    <property type="entry name" value="RICIN"/>
    <property type="match status" value="1"/>
</dbReference>
<organism evidence="3 4">
    <name type="scientific">Pleurotus ostreatus (strain PC15)</name>
    <name type="common">Oyster mushroom</name>
    <dbReference type="NCBI Taxonomy" id="1137138"/>
    <lineage>
        <taxon>Eukaryota</taxon>
        <taxon>Fungi</taxon>
        <taxon>Dikarya</taxon>
        <taxon>Basidiomycota</taxon>
        <taxon>Agaricomycotina</taxon>
        <taxon>Agaricomycetes</taxon>
        <taxon>Agaricomycetidae</taxon>
        <taxon>Agaricales</taxon>
        <taxon>Pleurotineae</taxon>
        <taxon>Pleurotaceae</taxon>
        <taxon>Pleurotus</taxon>
    </lineage>
</organism>
<name>A0A067P6M4_PLEO1</name>
<dbReference type="EMBL" id="KL198006">
    <property type="protein sequence ID" value="KDQ31561.1"/>
    <property type="molecule type" value="Genomic_DNA"/>
</dbReference>
<evidence type="ECO:0000313" key="4">
    <source>
        <dbReference type="Proteomes" id="UP000027073"/>
    </source>
</evidence>
<gene>
    <name evidence="3" type="ORF">PLEOSDRAFT_1054597</name>
</gene>
<dbReference type="InterPro" id="IPR035992">
    <property type="entry name" value="Ricin_B-like_lectins"/>
</dbReference>
<evidence type="ECO:0000259" key="2">
    <source>
        <dbReference type="SMART" id="SM00458"/>
    </source>
</evidence>